<dbReference type="Pfam" id="PF19617">
    <property type="entry name" value="DUF6122"/>
    <property type="match status" value="1"/>
</dbReference>
<accession>K2AXK5</accession>
<dbReference type="AlphaFoldDB" id="K2AXK5"/>
<protein>
    <recommendedName>
        <fullName evidence="2">Membrane-bound metal-dependent hydrolase</fullName>
    </recommendedName>
</protein>
<gene>
    <name evidence="1" type="ORF">ACD_49C00038G0040</name>
</gene>
<dbReference type="EMBL" id="AMFJ01021624">
    <property type="protein sequence ID" value="EKD66506.1"/>
    <property type="molecule type" value="Genomic_DNA"/>
</dbReference>
<reference evidence="1" key="1">
    <citation type="journal article" date="2012" name="Science">
        <title>Fermentation, hydrogen, and sulfur metabolism in multiple uncultivated bacterial phyla.</title>
        <authorList>
            <person name="Wrighton K.C."/>
            <person name="Thomas B.C."/>
            <person name="Sharon I."/>
            <person name="Miller C.S."/>
            <person name="Castelle C.J."/>
            <person name="VerBerkmoes N.C."/>
            <person name="Wilkins M.J."/>
            <person name="Hettich R.L."/>
            <person name="Lipton M.S."/>
            <person name="Williams K.H."/>
            <person name="Long P.E."/>
            <person name="Banfield J.F."/>
        </authorList>
    </citation>
    <scope>NUCLEOTIDE SEQUENCE [LARGE SCALE GENOMIC DNA]</scope>
</reference>
<proteinExistence type="predicted"/>
<comment type="caution">
    <text evidence="1">The sequence shown here is derived from an EMBL/GenBank/DDBJ whole genome shotgun (WGS) entry which is preliminary data.</text>
</comment>
<evidence type="ECO:0000313" key="1">
    <source>
        <dbReference type="EMBL" id="EKD66506.1"/>
    </source>
</evidence>
<organism evidence="1">
    <name type="scientific">uncultured bacterium</name>
    <name type="common">gcode 4</name>
    <dbReference type="NCBI Taxonomy" id="1234023"/>
    <lineage>
        <taxon>Bacteria</taxon>
        <taxon>environmental samples</taxon>
    </lineage>
</organism>
<sequence>MITPVHIAFDLGVYFVLKEAGLVTTNNLDLLFLISAQLIDLDHLFSRPIYHPRRNWFKTHFLHKNWLGVIIISLVFMLYRPLLFLWIGLISHIFLDFIYLKIYKIK</sequence>
<dbReference type="InterPro" id="IPR046125">
    <property type="entry name" value="DUF6122"/>
</dbReference>
<name>K2AXK5_9BACT</name>
<evidence type="ECO:0008006" key="2">
    <source>
        <dbReference type="Google" id="ProtNLM"/>
    </source>
</evidence>